<comment type="caution">
    <text evidence="7">The sequence shown here is derived from an EMBL/GenBank/DDBJ whole genome shotgun (WGS) entry which is preliminary data.</text>
</comment>
<organism evidence="7 8">
    <name type="scientific">Biostraticola tofi</name>
    <dbReference type="NCBI Taxonomy" id="466109"/>
    <lineage>
        <taxon>Bacteria</taxon>
        <taxon>Pseudomonadati</taxon>
        <taxon>Pseudomonadota</taxon>
        <taxon>Gammaproteobacteria</taxon>
        <taxon>Enterobacterales</taxon>
        <taxon>Bruguierivoracaceae</taxon>
        <taxon>Biostraticola</taxon>
    </lineage>
</organism>
<dbReference type="RefSeq" id="WP_131863843.1">
    <property type="nucleotide sequence ID" value="NZ_SMCR01000001.1"/>
</dbReference>
<evidence type="ECO:0000313" key="8">
    <source>
        <dbReference type="Proteomes" id="UP000295719"/>
    </source>
</evidence>
<feature type="transmembrane region" description="Helical" evidence="5">
    <location>
        <begin position="89"/>
        <end position="108"/>
    </location>
</feature>
<dbReference type="AlphaFoldDB" id="A0A4R3Z398"/>
<dbReference type="EMBL" id="SMCR01000001">
    <property type="protein sequence ID" value="TCW00274.1"/>
    <property type="molecule type" value="Genomic_DNA"/>
</dbReference>
<proteinExistence type="predicted"/>
<reference evidence="7 8" key="1">
    <citation type="submission" date="2019-03" db="EMBL/GenBank/DDBJ databases">
        <title>Genomic Encyclopedia of Type Strains, Phase IV (KMG-IV): sequencing the most valuable type-strain genomes for metagenomic binning, comparative biology and taxonomic classification.</title>
        <authorList>
            <person name="Goeker M."/>
        </authorList>
    </citation>
    <scope>NUCLEOTIDE SEQUENCE [LARGE SCALE GENOMIC DNA]</scope>
    <source>
        <strain evidence="7 8">DSM 19580</strain>
    </source>
</reference>
<evidence type="ECO:0000256" key="5">
    <source>
        <dbReference type="SAM" id="Phobius"/>
    </source>
</evidence>
<dbReference type="Pfam" id="PF02656">
    <property type="entry name" value="DUF202"/>
    <property type="match status" value="1"/>
</dbReference>
<sequence length="110" mass="11970">MSAGLSSPRPPRDPGLQPERTGLAWYRTAFVALVLGLLQLRTGFAHGDILKLAACITLVLMSLAMTLWGNYRLTFVNTATPEHIRLTRWAMAATVVMLTLAAFLTAIATD</sequence>
<evidence type="ECO:0000259" key="6">
    <source>
        <dbReference type="Pfam" id="PF02656"/>
    </source>
</evidence>
<name>A0A4R3Z398_9GAMM</name>
<evidence type="ECO:0000256" key="2">
    <source>
        <dbReference type="ARBA" id="ARBA00022692"/>
    </source>
</evidence>
<comment type="subcellular location">
    <subcellularLocation>
        <location evidence="1">Endomembrane system</location>
        <topology evidence="1">Multi-pass membrane protein</topology>
    </subcellularLocation>
</comment>
<evidence type="ECO:0000256" key="3">
    <source>
        <dbReference type="ARBA" id="ARBA00022989"/>
    </source>
</evidence>
<evidence type="ECO:0000313" key="7">
    <source>
        <dbReference type="EMBL" id="TCW00274.1"/>
    </source>
</evidence>
<feature type="transmembrane region" description="Helical" evidence="5">
    <location>
        <begin position="23"/>
        <end position="40"/>
    </location>
</feature>
<keyword evidence="3 5" id="KW-1133">Transmembrane helix</keyword>
<protein>
    <submittedName>
        <fullName evidence="7">Uncharacterized protein DUF202</fullName>
    </submittedName>
</protein>
<dbReference type="Proteomes" id="UP000295719">
    <property type="component" value="Unassembled WGS sequence"/>
</dbReference>
<dbReference type="OrthoDB" id="3701077at2"/>
<keyword evidence="8" id="KW-1185">Reference proteome</keyword>
<keyword evidence="2 5" id="KW-0812">Transmembrane</keyword>
<evidence type="ECO:0000256" key="1">
    <source>
        <dbReference type="ARBA" id="ARBA00004127"/>
    </source>
</evidence>
<keyword evidence="4 5" id="KW-0472">Membrane</keyword>
<feature type="transmembrane region" description="Helical" evidence="5">
    <location>
        <begin position="52"/>
        <end position="69"/>
    </location>
</feature>
<accession>A0A4R3Z398</accession>
<feature type="domain" description="DUF202" evidence="6">
    <location>
        <begin position="13"/>
        <end position="73"/>
    </location>
</feature>
<evidence type="ECO:0000256" key="4">
    <source>
        <dbReference type="ARBA" id="ARBA00023136"/>
    </source>
</evidence>
<dbReference type="GO" id="GO:0012505">
    <property type="term" value="C:endomembrane system"/>
    <property type="evidence" value="ECO:0007669"/>
    <property type="project" value="UniProtKB-SubCell"/>
</dbReference>
<dbReference type="InterPro" id="IPR003807">
    <property type="entry name" value="DUF202"/>
</dbReference>
<gene>
    <name evidence="7" type="ORF">EDC52_101623</name>
</gene>